<gene>
    <name evidence="3 5" type="ORF">BDZ99DRAFT_570469</name>
</gene>
<keyword evidence="4" id="KW-1185">Reference proteome</keyword>
<feature type="region of interest" description="Disordered" evidence="2">
    <location>
        <begin position="35"/>
        <end position="82"/>
    </location>
</feature>
<dbReference type="EMBL" id="MU003699">
    <property type="protein sequence ID" value="KAF2811229.1"/>
    <property type="molecule type" value="Genomic_DNA"/>
</dbReference>
<reference evidence="5" key="3">
    <citation type="submission" date="2025-04" db="UniProtKB">
        <authorList>
            <consortium name="RefSeq"/>
        </authorList>
    </citation>
    <scope>IDENTIFICATION</scope>
    <source>
        <strain evidence="5">CBS 304.34</strain>
    </source>
</reference>
<feature type="compositionally biased region" description="Basic and acidic residues" evidence="2">
    <location>
        <begin position="37"/>
        <end position="51"/>
    </location>
</feature>
<name>A0A6A6YRT2_9PEZI</name>
<evidence type="ECO:0000313" key="5">
    <source>
        <dbReference type="RefSeq" id="XP_033578193.1"/>
    </source>
</evidence>
<feature type="region of interest" description="Disordered" evidence="2">
    <location>
        <begin position="301"/>
        <end position="325"/>
    </location>
</feature>
<dbReference type="AlphaFoldDB" id="A0A6A6YRT2"/>
<sequence>MADGNDAWPPDIDPADPKFQAILRNYLQDAINRYRTRRDQELRAREARNEGTSDGPSDETPNGAPRSYSLSGAPDGPSFSQTPDVMRLHEQLESLRRKMVALIIEKSGLEKTNSLLQEVASERDTVKAMADKLKVDNERLTKEVRQLKTHLKNDPAHFSGIKGMGAEPKQSKSRTVAEEVLPPLQYIITEYKEDLTKEITKRLISLPKPDDRQYSFGAARSASIPSHGSQLSEAPLSDRDVVTFFEDFDNTIERIANMILRYEPTATDKWENFAQYKEMRSLFLRWYIGLKLFEAFFRYEQPTEPPSEQPSEDTSQQPSDQRRRPHMAKITGLDDLVDTLSQNNIDIDEALYPRLAAEYVESVISNGLDEFYTYPAATAPEARNLVKLALTQIAEDACKFAYRVNWNADHGRSRYRYVWLQDNSPFPLERDEAELLGVFNKNERDAEYGWMCFGGVRRQAGAGTGLVSGELEERVLLRKSRVWFWNEPVAQGVGSGDGRIG</sequence>
<dbReference type="GeneID" id="54468890"/>
<evidence type="ECO:0000256" key="2">
    <source>
        <dbReference type="SAM" id="MobiDB-lite"/>
    </source>
</evidence>
<reference evidence="5" key="2">
    <citation type="submission" date="2020-04" db="EMBL/GenBank/DDBJ databases">
        <authorList>
            <consortium name="NCBI Genome Project"/>
        </authorList>
    </citation>
    <scope>NUCLEOTIDE SEQUENCE</scope>
    <source>
        <strain evidence="5">CBS 304.34</strain>
    </source>
</reference>
<keyword evidence="1" id="KW-0175">Coiled coil</keyword>
<reference evidence="3 5" key="1">
    <citation type="journal article" date="2020" name="Stud. Mycol.">
        <title>101 Dothideomycetes genomes: a test case for predicting lifestyles and emergence of pathogens.</title>
        <authorList>
            <person name="Haridas S."/>
            <person name="Albert R."/>
            <person name="Binder M."/>
            <person name="Bloem J."/>
            <person name="Labutti K."/>
            <person name="Salamov A."/>
            <person name="Andreopoulos B."/>
            <person name="Baker S."/>
            <person name="Barry K."/>
            <person name="Bills G."/>
            <person name="Bluhm B."/>
            <person name="Cannon C."/>
            <person name="Castanera R."/>
            <person name="Culley D."/>
            <person name="Daum C."/>
            <person name="Ezra D."/>
            <person name="Gonzalez J."/>
            <person name="Henrissat B."/>
            <person name="Kuo A."/>
            <person name="Liang C."/>
            <person name="Lipzen A."/>
            <person name="Lutzoni F."/>
            <person name="Magnuson J."/>
            <person name="Mondo S."/>
            <person name="Nolan M."/>
            <person name="Ohm R."/>
            <person name="Pangilinan J."/>
            <person name="Park H.-J."/>
            <person name="Ramirez L."/>
            <person name="Alfaro M."/>
            <person name="Sun H."/>
            <person name="Tritt A."/>
            <person name="Yoshinaga Y."/>
            <person name="Zwiers L.-H."/>
            <person name="Turgeon B."/>
            <person name="Goodwin S."/>
            <person name="Spatafora J."/>
            <person name="Crous P."/>
            <person name="Grigoriev I."/>
        </authorList>
    </citation>
    <scope>NUCLEOTIDE SEQUENCE</scope>
    <source>
        <strain evidence="3 5">CBS 304.34</strain>
    </source>
</reference>
<evidence type="ECO:0000313" key="4">
    <source>
        <dbReference type="Proteomes" id="UP000504636"/>
    </source>
</evidence>
<evidence type="ECO:0000256" key="1">
    <source>
        <dbReference type="SAM" id="Coils"/>
    </source>
</evidence>
<accession>A0A6A6YRT2</accession>
<dbReference type="RefSeq" id="XP_033578193.1">
    <property type="nucleotide sequence ID" value="XM_033727997.1"/>
</dbReference>
<feature type="coiled-coil region" evidence="1">
    <location>
        <begin position="85"/>
        <end position="150"/>
    </location>
</feature>
<proteinExistence type="predicted"/>
<protein>
    <submittedName>
        <fullName evidence="3 5">Uncharacterized protein</fullName>
    </submittedName>
</protein>
<feature type="region of interest" description="Disordered" evidence="2">
    <location>
        <begin position="154"/>
        <end position="175"/>
    </location>
</feature>
<organism evidence="3">
    <name type="scientific">Mytilinidion resinicola</name>
    <dbReference type="NCBI Taxonomy" id="574789"/>
    <lineage>
        <taxon>Eukaryota</taxon>
        <taxon>Fungi</taxon>
        <taxon>Dikarya</taxon>
        <taxon>Ascomycota</taxon>
        <taxon>Pezizomycotina</taxon>
        <taxon>Dothideomycetes</taxon>
        <taxon>Pleosporomycetidae</taxon>
        <taxon>Mytilinidiales</taxon>
        <taxon>Mytilinidiaceae</taxon>
        <taxon>Mytilinidion</taxon>
    </lineage>
</organism>
<evidence type="ECO:0000313" key="3">
    <source>
        <dbReference type="EMBL" id="KAF2811229.1"/>
    </source>
</evidence>
<dbReference type="Proteomes" id="UP000504636">
    <property type="component" value="Unplaced"/>
</dbReference>
<dbReference type="OrthoDB" id="10379742at2759"/>